<name>A0A251VAA3_HELAN</name>
<keyword evidence="2" id="KW-1185">Reference proteome</keyword>
<dbReference type="Proteomes" id="UP000215914">
    <property type="component" value="Chromosome 3"/>
</dbReference>
<dbReference type="InParanoid" id="A0A251VAA3"/>
<organism evidence="1 2">
    <name type="scientific">Helianthus annuus</name>
    <name type="common">Common sunflower</name>
    <dbReference type="NCBI Taxonomy" id="4232"/>
    <lineage>
        <taxon>Eukaryota</taxon>
        <taxon>Viridiplantae</taxon>
        <taxon>Streptophyta</taxon>
        <taxon>Embryophyta</taxon>
        <taxon>Tracheophyta</taxon>
        <taxon>Spermatophyta</taxon>
        <taxon>Magnoliopsida</taxon>
        <taxon>eudicotyledons</taxon>
        <taxon>Gunneridae</taxon>
        <taxon>Pentapetalae</taxon>
        <taxon>asterids</taxon>
        <taxon>campanulids</taxon>
        <taxon>Asterales</taxon>
        <taxon>Asteraceae</taxon>
        <taxon>Asteroideae</taxon>
        <taxon>Heliantheae alliance</taxon>
        <taxon>Heliantheae</taxon>
        <taxon>Helianthus</taxon>
    </lineage>
</organism>
<dbReference type="EMBL" id="CM007892">
    <property type="protein sequence ID" value="OTG32505.1"/>
    <property type="molecule type" value="Genomic_DNA"/>
</dbReference>
<accession>A0A251VAA3</accession>
<proteinExistence type="predicted"/>
<evidence type="ECO:0000313" key="2">
    <source>
        <dbReference type="Proteomes" id="UP000215914"/>
    </source>
</evidence>
<reference evidence="2" key="1">
    <citation type="journal article" date="2017" name="Nature">
        <title>The sunflower genome provides insights into oil metabolism, flowering and Asterid evolution.</title>
        <authorList>
            <person name="Badouin H."/>
            <person name="Gouzy J."/>
            <person name="Grassa C.J."/>
            <person name="Murat F."/>
            <person name="Staton S.E."/>
            <person name="Cottret L."/>
            <person name="Lelandais-Briere C."/>
            <person name="Owens G.L."/>
            <person name="Carrere S."/>
            <person name="Mayjonade B."/>
            <person name="Legrand L."/>
            <person name="Gill N."/>
            <person name="Kane N.C."/>
            <person name="Bowers J.E."/>
            <person name="Hubner S."/>
            <person name="Bellec A."/>
            <person name="Berard A."/>
            <person name="Berges H."/>
            <person name="Blanchet N."/>
            <person name="Boniface M.C."/>
            <person name="Brunel D."/>
            <person name="Catrice O."/>
            <person name="Chaidir N."/>
            <person name="Claudel C."/>
            <person name="Donnadieu C."/>
            <person name="Faraut T."/>
            <person name="Fievet G."/>
            <person name="Helmstetter N."/>
            <person name="King M."/>
            <person name="Knapp S.J."/>
            <person name="Lai Z."/>
            <person name="Le Paslier M.C."/>
            <person name="Lippi Y."/>
            <person name="Lorenzon L."/>
            <person name="Mandel J.R."/>
            <person name="Marage G."/>
            <person name="Marchand G."/>
            <person name="Marquand E."/>
            <person name="Bret-Mestries E."/>
            <person name="Morien E."/>
            <person name="Nambeesan S."/>
            <person name="Nguyen T."/>
            <person name="Pegot-Espagnet P."/>
            <person name="Pouilly N."/>
            <person name="Raftis F."/>
            <person name="Sallet E."/>
            <person name="Schiex T."/>
            <person name="Thomas J."/>
            <person name="Vandecasteele C."/>
            <person name="Vares D."/>
            <person name="Vear F."/>
            <person name="Vautrin S."/>
            <person name="Crespi M."/>
            <person name="Mangin B."/>
            <person name="Burke J.M."/>
            <person name="Salse J."/>
            <person name="Munos S."/>
            <person name="Vincourt P."/>
            <person name="Rieseberg L.H."/>
            <person name="Langlade N.B."/>
        </authorList>
    </citation>
    <scope>NUCLEOTIDE SEQUENCE [LARGE SCALE GENOMIC DNA]</scope>
    <source>
        <strain evidence="2">cv. SF193</strain>
    </source>
</reference>
<dbReference type="AlphaFoldDB" id="A0A251VAA3"/>
<protein>
    <submittedName>
        <fullName evidence="1">Uncharacterized protein</fullName>
    </submittedName>
</protein>
<evidence type="ECO:0000313" key="1">
    <source>
        <dbReference type="EMBL" id="OTG32505.1"/>
    </source>
</evidence>
<sequence length="57" mass="6344">MSAKTNNTKISLEDSSSLFKNCLEKKCLYLGRSSLCSSGTWALLYPTKTNLGYHLLI</sequence>
<gene>
    <name evidence="1" type="ORF">HannXRQ_Chr03g0087451</name>
</gene>